<dbReference type="CDD" id="cd02440">
    <property type="entry name" value="AdoMet_MTases"/>
    <property type="match status" value="1"/>
</dbReference>
<dbReference type="AlphaFoldDB" id="A0A0E4HH82"/>
<feature type="domain" description="Methyltransferase" evidence="1">
    <location>
        <begin position="24"/>
        <end position="106"/>
    </location>
</feature>
<reference evidence="3" key="1">
    <citation type="submission" date="2015-03" db="EMBL/GenBank/DDBJ databases">
        <authorList>
            <person name="Wibberg D."/>
        </authorList>
    </citation>
    <scope>NUCLEOTIDE SEQUENCE [LARGE SCALE GENOMIC DNA]</scope>
</reference>
<sequence>MYREIKVKDFLPVLLEHLKFAETILDVGSGTGTLLERYEASVVIGLDIHRPYLLHRKYTASHIIPVHADARHIDKLFLPGTFSAVTLIDSLEHFTMSEGKELLRKAEVIAAGRVVVFTPRGFFPQEGTDHYHLQGEYYQKHRSGWEPEDFLGLGYAVTVLKDFHHAENPSFREAFGPNHAPLDALLACKTV</sequence>
<dbReference type="PATRIC" id="fig|1073571.4.peg.5976"/>
<dbReference type="GO" id="GO:0008168">
    <property type="term" value="F:methyltransferase activity"/>
    <property type="evidence" value="ECO:0007669"/>
    <property type="project" value="UniProtKB-KW"/>
</dbReference>
<dbReference type="InterPro" id="IPR041698">
    <property type="entry name" value="Methyltransf_25"/>
</dbReference>
<dbReference type="KEGG" id="pri:PRIO_5573"/>
<keyword evidence="2" id="KW-0489">Methyltransferase</keyword>
<dbReference type="GO" id="GO:0032259">
    <property type="term" value="P:methylation"/>
    <property type="evidence" value="ECO:0007669"/>
    <property type="project" value="UniProtKB-KW"/>
</dbReference>
<dbReference type="SUPFAM" id="SSF53335">
    <property type="entry name" value="S-adenosyl-L-methionine-dependent methyltransferases"/>
    <property type="match status" value="1"/>
</dbReference>
<dbReference type="Pfam" id="PF13649">
    <property type="entry name" value="Methyltransf_25"/>
    <property type="match status" value="1"/>
</dbReference>
<dbReference type="HOGENOM" id="CLU_092055_0_0_9"/>
<keyword evidence="2" id="KW-0808">Transferase</keyword>
<dbReference type="STRING" id="483937.AMQ84_18155"/>
<dbReference type="EMBL" id="LN831776">
    <property type="protein sequence ID" value="CQR57960.1"/>
    <property type="molecule type" value="Genomic_DNA"/>
</dbReference>
<dbReference type="InterPro" id="IPR029063">
    <property type="entry name" value="SAM-dependent_MTases_sf"/>
</dbReference>
<evidence type="ECO:0000313" key="3">
    <source>
        <dbReference type="Proteomes" id="UP000033163"/>
    </source>
</evidence>
<proteinExistence type="predicted"/>
<evidence type="ECO:0000313" key="2">
    <source>
        <dbReference type="EMBL" id="CQR57960.1"/>
    </source>
</evidence>
<dbReference type="Gene3D" id="3.40.50.150">
    <property type="entry name" value="Vaccinia Virus protein VP39"/>
    <property type="match status" value="1"/>
</dbReference>
<organism evidence="2 3">
    <name type="scientific">Paenibacillus riograndensis SBR5</name>
    <dbReference type="NCBI Taxonomy" id="1073571"/>
    <lineage>
        <taxon>Bacteria</taxon>
        <taxon>Bacillati</taxon>
        <taxon>Bacillota</taxon>
        <taxon>Bacilli</taxon>
        <taxon>Bacillales</taxon>
        <taxon>Paenibacillaceae</taxon>
        <taxon>Paenibacillus</taxon>
        <taxon>Paenibacillus sonchi group</taxon>
    </lineage>
</organism>
<evidence type="ECO:0000259" key="1">
    <source>
        <dbReference type="Pfam" id="PF13649"/>
    </source>
</evidence>
<dbReference type="Proteomes" id="UP000033163">
    <property type="component" value="Chromosome I"/>
</dbReference>
<protein>
    <submittedName>
        <fullName evidence="2">Methyltransferase family protein</fullName>
    </submittedName>
</protein>
<name>A0A0E4HH82_9BACL</name>
<gene>
    <name evidence="2" type="ORF">PRIO_5573</name>
</gene>
<dbReference type="RefSeq" id="WP_020425671.1">
    <property type="nucleotide sequence ID" value="NZ_AGBD01000020.1"/>
</dbReference>
<accession>A0A0E4HH82</accession>